<proteinExistence type="predicted"/>
<accession>A0AAN8EAK0</accession>
<dbReference type="PANTHER" id="PTHR15549">
    <property type="entry name" value="PAIRED IMMUNOGLOBULIN-LIKE TYPE 2 RECEPTOR"/>
    <property type="match status" value="1"/>
</dbReference>
<feature type="transmembrane region" description="Helical" evidence="6">
    <location>
        <begin position="50"/>
        <end position="71"/>
    </location>
</feature>
<feature type="compositionally biased region" description="Low complexity" evidence="5">
    <location>
        <begin position="148"/>
        <end position="158"/>
    </location>
</feature>
<dbReference type="InterPro" id="IPR051694">
    <property type="entry name" value="Immunoregulatory_rcpt-like"/>
</dbReference>
<name>A0AAN8EAK0_9EURO</name>
<evidence type="ECO:0000256" key="1">
    <source>
        <dbReference type="ARBA" id="ARBA00004167"/>
    </source>
</evidence>
<feature type="region of interest" description="Disordered" evidence="5">
    <location>
        <begin position="82"/>
        <end position="158"/>
    </location>
</feature>
<dbReference type="PANTHER" id="PTHR15549:SF30">
    <property type="entry name" value="MID2 DOMAIN-CONTAINING PROTEIN"/>
    <property type="match status" value="1"/>
</dbReference>
<evidence type="ECO:0000256" key="2">
    <source>
        <dbReference type="ARBA" id="ARBA00022692"/>
    </source>
</evidence>
<comment type="caution">
    <text evidence="7">The sequence shown here is derived from an EMBL/GenBank/DDBJ whole genome shotgun (WGS) entry which is preliminary data.</text>
</comment>
<dbReference type="GO" id="GO:0016020">
    <property type="term" value="C:membrane"/>
    <property type="evidence" value="ECO:0007669"/>
    <property type="project" value="UniProtKB-SubCell"/>
</dbReference>
<dbReference type="GO" id="GO:0071944">
    <property type="term" value="C:cell periphery"/>
    <property type="evidence" value="ECO:0007669"/>
    <property type="project" value="UniProtKB-ARBA"/>
</dbReference>
<organism evidence="7 8">
    <name type="scientific">Knufia fluminis</name>
    <dbReference type="NCBI Taxonomy" id="191047"/>
    <lineage>
        <taxon>Eukaryota</taxon>
        <taxon>Fungi</taxon>
        <taxon>Dikarya</taxon>
        <taxon>Ascomycota</taxon>
        <taxon>Pezizomycotina</taxon>
        <taxon>Eurotiomycetes</taxon>
        <taxon>Chaetothyriomycetidae</taxon>
        <taxon>Chaetothyriales</taxon>
        <taxon>Trichomeriaceae</taxon>
        <taxon>Knufia</taxon>
    </lineage>
</organism>
<evidence type="ECO:0000256" key="5">
    <source>
        <dbReference type="SAM" id="MobiDB-lite"/>
    </source>
</evidence>
<keyword evidence="8" id="KW-1185">Reference proteome</keyword>
<dbReference type="EMBL" id="JAKLMC020000037">
    <property type="protein sequence ID" value="KAK5949330.1"/>
    <property type="molecule type" value="Genomic_DNA"/>
</dbReference>
<protein>
    <submittedName>
        <fullName evidence="7">Uncharacterized protein</fullName>
    </submittedName>
</protein>
<dbReference type="Proteomes" id="UP001316803">
    <property type="component" value="Unassembled WGS sequence"/>
</dbReference>
<evidence type="ECO:0000256" key="6">
    <source>
        <dbReference type="SAM" id="Phobius"/>
    </source>
</evidence>
<keyword evidence="3 6" id="KW-1133">Transmembrane helix</keyword>
<evidence type="ECO:0000256" key="4">
    <source>
        <dbReference type="ARBA" id="ARBA00023136"/>
    </source>
</evidence>
<comment type="subcellular location">
    <subcellularLocation>
        <location evidence="1">Membrane</location>
        <topology evidence="1">Single-pass membrane protein</topology>
    </subcellularLocation>
</comment>
<evidence type="ECO:0000313" key="7">
    <source>
        <dbReference type="EMBL" id="KAK5949330.1"/>
    </source>
</evidence>
<dbReference type="AlphaFoldDB" id="A0AAN8EAK0"/>
<evidence type="ECO:0000313" key="8">
    <source>
        <dbReference type="Proteomes" id="UP001316803"/>
    </source>
</evidence>
<feature type="compositionally biased region" description="Basic and acidic residues" evidence="5">
    <location>
        <begin position="138"/>
        <end position="147"/>
    </location>
</feature>
<sequence length="158" mass="16398">MSVSKQYGVLIVKNAGFTSVPSAITSTTAPTAAPSPTTGSGNGLTTGAKAGIGVGVSIGVLSALAVLALVFRARRRRRRMLRQAQGNDVGSSGGKPELHNKDLPRTHGRSELSEQRAPVEMDAAEQMRKAELPGADGRVADLGEKETGTSTTEKSLEK</sequence>
<gene>
    <name evidence="7" type="ORF">OHC33_009683</name>
</gene>
<feature type="compositionally biased region" description="Basic and acidic residues" evidence="5">
    <location>
        <begin position="96"/>
        <end position="131"/>
    </location>
</feature>
<reference evidence="7 8" key="1">
    <citation type="submission" date="2022-12" db="EMBL/GenBank/DDBJ databases">
        <title>Genomic features and morphological characterization of a novel Knufia sp. strain isolated from spacecraft assembly facility.</title>
        <authorList>
            <person name="Teixeira M."/>
            <person name="Chander A.M."/>
            <person name="Stajich J.E."/>
            <person name="Venkateswaran K."/>
        </authorList>
    </citation>
    <scope>NUCLEOTIDE SEQUENCE [LARGE SCALE GENOMIC DNA]</scope>
    <source>
        <strain evidence="7 8">FJI-L2-BK-P2</strain>
    </source>
</reference>
<keyword evidence="4 6" id="KW-0472">Membrane</keyword>
<keyword evidence="2 6" id="KW-0812">Transmembrane</keyword>
<evidence type="ECO:0000256" key="3">
    <source>
        <dbReference type="ARBA" id="ARBA00022989"/>
    </source>
</evidence>